<evidence type="ECO:0000313" key="1">
    <source>
        <dbReference type="EMBL" id="KAL2864853.1"/>
    </source>
</evidence>
<evidence type="ECO:0000313" key="2">
    <source>
        <dbReference type="Proteomes" id="UP001610432"/>
    </source>
</evidence>
<organism evidence="1 2">
    <name type="scientific">Aspergillus lucknowensis</name>
    <dbReference type="NCBI Taxonomy" id="176173"/>
    <lineage>
        <taxon>Eukaryota</taxon>
        <taxon>Fungi</taxon>
        <taxon>Dikarya</taxon>
        <taxon>Ascomycota</taxon>
        <taxon>Pezizomycotina</taxon>
        <taxon>Eurotiomycetes</taxon>
        <taxon>Eurotiomycetidae</taxon>
        <taxon>Eurotiales</taxon>
        <taxon>Aspergillaceae</taxon>
        <taxon>Aspergillus</taxon>
        <taxon>Aspergillus subgen. Nidulantes</taxon>
    </lineage>
</organism>
<accession>A0ABR4LN57</accession>
<comment type="caution">
    <text evidence="1">The sequence shown here is derived from an EMBL/GenBank/DDBJ whole genome shotgun (WGS) entry which is preliminary data.</text>
</comment>
<proteinExistence type="predicted"/>
<dbReference type="GeneID" id="98140519"/>
<dbReference type="RefSeq" id="XP_070883832.1">
    <property type="nucleotide sequence ID" value="XM_071025447.1"/>
</dbReference>
<sequence length="67" mass="7717">MNLYELYAVVREKIRCYRGLYGYDEIDGLLWAHGRHGPTTDDRVVDLMCREPGRQTLLCATLSALPM</sequence>
<reference evidence="1 2" key="1">
    <citation type="submission" date="2024-07" db="EMBL/GenBank/DDBJ databases">
        <title>Section-level genome sequencing and comparative genomics of Aspergillus sections Usti and Cavernicolus.</title>
        <authorList>
            <consortium name="Lawrence Berkeley National Laboratory"/>
            <person name="Nybo J.L."/>
            <person name="Vesth T.C."/>
            <person name="Theobald S."/>
            <person name="Frisvad J.C."/>
            <person name="Larsen T.O."/>
            <person name="Kjaerboelling I."/>
            <person name="Rothschild-Mancinelli K."/>
            <person name="Lyhne E.K."/>
            <person name="Kogle M.E."/>
            <person name="Barry K."/>
            <person name="Clum A."/>
            <person name="Na H."/>
            <person name="Ledsgaard L."/>
            <person name="Lin J."/>
            <person name="Lipzen A."/>
            <person name="Kuo A."/>
            <person name="Riley R."/>
            <person name="Mondo S."/>
            <person name="Labutti K."/>
            <person name="Haridas S."/>
            <person name="Pangalinan J."/>
            <person name="Salamov A.A."/>
            <person name="Simmons B.A."/>
            <person name="Magnuson J.K."/>
            <person name="Chen J."/>
            <person name="Drula E."/>
            <person name="Henrissat B."/>
            <person name="Wiebenga A."/>
            <person name="Lubbers R.J."/>
            <person name="Gomes A.C."/>
            <person name="Macurrencykelacurrency M.R."/>
            <person name="Stajich J."/>
            <person name="Grigoriev I.V."/>
            <person name="Mortensen U.H."/>
            <person name="De Vries R.P."/>
            <person name="Baker S.E."/>
            <person name="Andersen M.R."/>
        </authorList>
    </citation>
    <scope>NUCLEOTIDE SEQUENCE [LARGE SCALE GENOMIC DNA]</scope>
    <source>
        <strain evidence="1 2">CBS 449.75</strain>
    </source>
</reference>
<dbReference type="Proteomes" id="UP001610432">
    <property type="component" value="Unassembled WGS sequence"/>
</dbReference>
<name>A0ABR4LN57_9EURO</name>
<gene>
    <name evidence="1" type="ORF">BJX67DRAFT_200415</name>
</gene>
<dbReference type="EMBL" id="JBFXLQ010000037">
    <property type="protein sequence ID" value="KAL2864853.1"/>
    <property type="molecule type" value="Genomic_DNA"/>
</dbReference>
<keyword evidence="2" id="KW-1185">Reference proteome</keyword>
<protein>
    <submittedName>
        <fullName evidence="1">Uncharacterized protein</fullName>
    </submittedName>
</protein>